<proteinExistence type="predicted"/>
<accession>A0ABM4AFG7</accession>
<dbReference type="PANTHER" id="PTHR21234">
    <property type="entry name" value="PURINE NUCLEOSIDE PHOSPHORYLASE"/>
    <property type="match status" value="1"/>
</dbReference>
<protein>
    <submittedName>
        <fullName evidence="2">Bark storage protein A-like isoform X1</fullName>
    </submittedName>
</protein>
<reference evidence="2" key="1">
    <citation type="submission" date="2025-08" db="UniProtKB">
        <authorList>
            <consortium name="RefSeq"/>
        </authorList>
    </citation>
    <scope>IDENTIFICATION</scope>
    <source>
        <tissue evidence="2">Seedling</tissue>
    </source>
</reference>
<dbReference type="GeneID" id="107414806"/>
<organism evidence="1 2">
    <name type="scientific">Ziziphus jujuba</name>
    <name type="common">Chinese jujube</name>
    <name type="synonym">Ziziphus sativa</name>
    <dbReference type="NCBI Taxonomy" id="326968"/>
    <lineage>
        <taxon>Eukaryota</taxon>
        <taxon>Viridiplantae</taxon>
        <taxon>Streptophyta</taxon>
        <taxon>Embryophyta</taxon>
        <taxon>Tracheophyta</taxon>
        <taxon>Spermatophyta</taxon>
        <taxon>Magnoliopsida</taxon>
        <taxon>eudicotyledons</taxon>
        <taxon>Gunneridae</taxon>
        <taxon>Pentapetalae</taxon>
        <taxon>rosids</taxon>
        <taxon>fabids</taxon>
        <taxon>Rosales</taxon>
        <taxon>Rhamnaceae</taxon>
        <taxon>Paliureae</taxon>
        <taxon>Ziziphus</taxon>
    </lineage>
</organism>
<dbReference type="SUPFAM" id="SSF53167">
    <property type="entry name" value="Purine and uridine phosphorylases"/>
    <property type="match status" value="1"/>
</dbReference>
<evidence type="ECO:0000313" key="2">
    <source>
        <dbReference type="RefSeq" id="XP_060675476.1"/>
    </source>
</evidence>
<keyword evidence="1" id="KW-1185">Reference proteome</keyword>
<dbReference type="PANTHER" id="PTHR21234:SF43">
    <property type="entry name" value="OS06G0112100 PROTEIN"/>
    <property type="match status" value="1"/>
</dbReference>
<gene>
    <name evidence="2" type="primary">LOC107414806</name>
</gene>
<dbReference type="Proteomes" id="UP001652623">
    <property type="component" value="Chromosome 8"/>
</dbReference>
<dbReference type="RefSeq" id="XP_060675476.1">
    <property type="nucleotide sequence ID" value="XM_060819493.1"/>
</dbReference>
<dbReference type="Gene3D" id="3.40.50.1580">
    <property type="entry name" value="Nucleoside phosphorylase domain"/>
    <property type="match status" value="1"/>
</dbReference>
<evidence type="ECO:0000313" key="1">
    <source>
        <dbReference type="Proteomes" id="UP001652623"/>
    </source>
</evidence>
<name>A0ABM4AFG7_ZIZJJ</name>
<dbReference type="InterPro" id="IPR035994">
    <property type="entry name" value="Nucleoside_phosphorylase_sf"/>
</dbReference>
<sequence>MVQVQQSMQLRLSHPLRHLMDRINENSASSYIGLVMASFTEELALQNSGYFVPSSQIPWVDLAGMTVQILVDVFDVKGIVHYGIAKSSNDSLSLGDVSVPNYVAFTSSWKWKEFKSRKGKYPELKLGDFNFPTKGDNLLGKIEFTPEELYSSGKPMQEVCWLPIEPKWLSIASQIQIFKVATICKRDRLPP</sequence>